<evidence type="ECO:0000256" key="1">
    <source>
        <dbReference type="ARBA" id="ARBA00023002"/>
    </source>
</evidence>
<name>A0A165E2H4_EXIGL</name>
<dbReference type="Gene3D" id="3.20.20.100">
    <property type="entry name" value="NADP-dependent oxidoreductase domain"/>
    <property type="match status" value="1"/>
</dbReference>
<feature type="active site" description="Proton donor" evidence="2">
    <location>
        <position position="50"/>
    </location>
</feature>
<dbReference type="InterPro" id="IPR036812">
    <property type="entry name" value="NAD(P)_OxRdtase_dom_sf"/>
</dbReference>
<accession>A0A165E2H4</accession>
<evidence type="ECO:0000313" key="7">
    <source>
        <dbReference type="Proteomes" id="UP000077266"/>
    </source>
</evidence>
<dbReference type="PANTHER" id="PTHR11732">
    <property type="entry name" value="ALDO/KETO REDUCTASE"/>
    <property type="match status" value="1"/>
</dbReference>
<keyword evidence="7" id="KW-1185">Reference proteome</keyword>
<organism evidence="6 7">
    <name type="scientific">Exidia glandulosa HHB12029</name>
    <dbReference type="NCBI Taxonomy" id="1314781"/>
    <lineage>
        <taxon>Eukaryota</taxon>
        <taxon>Fungi</taxon>
        <taxon>Dikarya</taxon>
        <taxon>Basidiomycota</taxon>
        <taxon>Agaricomycotina</taxon>
        <taxon>Agaricomycetes</taxon>
        <taxon>Auriculariales</taxon>
        <taxon>Exidiaceae</taxon>
        <taxon>Exidia</taxon>
    </lineage>
</organism>
<dbReference type="EMBL" id="KV426172">
    <property type="protein sequence ID" value="KZV85924.1"/>
    <property type="molecule type" value="Genomic_DNA"/>
</dbReference>
<dbReference type="InParanoid" id="A0A165E2H4"/>
<dbReference type="SUPFAM" id="SSF51430">
    <property type="entry name" value="NAD(P)-linked oxidoreductase"/>
    <property type="match status" value="1"/>
</dbReference>
<dbReference type="OrthoDB" id="416253at2759"/>
<dbReference type="STRING" id="1314781.A0A165E2H4"/>
<sequence length="308" mass="33873">MASPTFKLNTGATIPAIGLGTWQSKPEEVTAAVEHALKTGYRHIDCAWMYGNEAAVGEGIRRAGIPRSELFVTSKLWSTHHTRVAQSLQETLQNLGLDYLDLYLIHWPVPLNPNGNHPTIPTLPSGKRDVLEDWDIRDTWKQMEAVYREGKAKAIGVSNFSKLKLEHILATAEVVPAVDQLELHLYNPDPTLLAYLKEKGILPQAYSPLGSTGSPLLSDEVVVELAKKHSADPSAIALAYLLAKGIVALPKSVTPARITQNLEGPIKVKLDEEDVKKLDALAPGGKQRRFIAPPWPIELGFDNWPPLK</sequence>
<feature type="domain" description="NADP-dependent oxidoreductase" evidence="5">
    <location>
        <begin position="17"/>
        <end position="281"/>
    </location>
</feature>
<dbReference type="InterPro" id="IPR020471">
    <property type="entry name" value="AKR"/>
</dbReference>
<feature type="site" description="Lowers pKa of active site Tyr" evidence="4">
    <location>
        <position position="75"/>
    </location>
</feature>
<proteinExistence type="predicted"/>
<evidence type="ECO:0000259" key="5">
    <source>
        <dbReference type="Pfam" id="PF00248"/>
    </source>
</evidence>
<evidence type="ECO:0000313" key="6">
    <source>
        <dbReference type="EMBL" id="KZV85924.1"/>
    </source>
</evidence>
<dbReference type="PROSITE" id="PS00798">
    <property type="entry name" value="ALDOKETO_REDUCTASE_1"/>
    <property type="match status" value="1"/>
</dbReference>
<dbReference type="PRINTS" id="PR00069">
    <property type="entry name" value="ALDKETRDTASE"/>
</dbReference>
<dbReference type="PROSITE" id="PS00062">
    <property type="entry name" value="ALDOKETO_REDUCTASE_2"/>
    <property type="match status" value="1"/>
</dbReference>
<dbReference type="GO" id="GO:0016616">
    <property type="term" value="F:oxidoreductase activity, acting on the CH-OH group of donors, NAD or NADP as acceptor"/>
    <property type="evidence" value="ECO:0007669"/>
    <property type="project" value="UniProtKB-ARBA"/>
</dbReference>
<feature type="binding site" evidence="3">
    <location>
        <position position="106"/>
    </location>
    <ligand>
        <name>substrate</name>
    </ligand>
</feature>
<dbReference type="InterPro" id="IPR018170">
    <property type="entry name" value="Aldo/ket_reductase_CS"/>
</dbReference>
<protein>
    <submittedName>
        <fullName evidence="6">Aldo/keto reductase</fullName>
    </submittedName>
</protein>
<dbReference type="PIRSF" id="PIRSF000097">
    <property type="entry name" value="AKR"/>
    <property type="match status" value="1"/>
</dbReference>
<evidence type="ECO:0000256" key="2">
    <source>
        <dbReference type="PIRSR" id="PIRSR000097-1"/>
    </source>
</evidence>
<keyword evidence="1" id="KW-0560">Oxidoreductase</keyword>
<dbReference type="InterPro" id="IPR023210">
    <property type="entry name" value="NADP_OxRdtase_dom"/>
</dbReference>
<evidence type="ECO:0000256" key="3">
    <source>
        <dbReference type="PIRSR" id="PIRSR000097-2"/>
    </source>
</evidence>
<dbReference type="FunFam" id="3.20.20.100:FF:000002">
    <property type="entry name" value="2,5-diketo-D-gluconic acid reductase A"/>
    <property type="match status" value="1"/>
</dbReference>
<dbReference type="Pfam" id="PF00248">
    <property type="entry name" value="Aldo_ket_red"/>
    <property type="match status" value="1"/>
</dbReference>
<gene>
    <name evidence="6" type="ORF">EXIGLDRAFT_725427</name>
</gene>
<evidence type="ECO:0000256" key="4">
    <source>
        <dbReference type="PIRSR" id="PIRSR000097-3"/>
    </source>
</evidence>
<dbReference type="AlphaFoldDB" id="A0A165E2H4"/>
<dbReference type="Proteomes" id="UP000077266">
    <property type="component" value="Unassembled WGS sequence"/>
</dbReference>
<reference evidence="6 7" key="1">
    <citation type="journal article" date="2016" name="Mol. Biol. Evol.">
        <title>Comparative Genomics of Early-Diverging Mushroom-Forming Fungi Provides Insights into the Origins of Lignocellulose Decay Capabilities.</title>
        <authorList>
            <person name="Nagy L.G."/>
            <person name="Riley R."/>
            <person name="Tritt A."/>
            <person name="Adam C."/>
            <person name="Daum C."/>
            <person name="Floudas D."/>
            <person name="Sun H."/>
            <person name="Yadav J.S."/>
            <person name="Pangilinan J."/>
            <person name="Larsson K.H."/>
            <person name="Matsuura K."/>
            <person name="Barry K."/>
            <person name="Labutti K."/>
            <person name="Kuo R."/>
            <person name="Ohm R.A."/>
            <person name="Bhattacharya S.S."/>
            <person name="Shirouzu T."/>
            <person name="Yoshinaga Y."/>
            <person name="Martin F.M."/>
            <person name="Grigoriev I.V."/>
            <person name="Hibbett D.S."/>
        </authorList>
    </citation>
    <scope>NUCLEOTIDE SEQUENCE [LARGE SCALE GENOMIC DNA]</scope>
    <source>
        <strain evidence="6 7">HHB12029</strain>
    </source>
</reference>